<dbReference type="PRINTS" id="PR00406">
    <property type="entry name" value="CYTB5RDTASE"/>
</dbReference>
<accession>A0A250XC82</accession>
<keyword evidence="17" id="KW-1185">Reference proteome</keyword>
<dbReference type="PANTHER" id="PTHR19370:SF184">
    <property type="entry name" value="NADH-CYTOCHROME B5 REDUCTASE-LIKE"/>
    <property type="match status" value="1"/>
</dbReference>
<evidence type="ECO:0000256" key="4">
    <source>
        <dbReference type="ARBA" id="ARBA00022630"/>
    </source>
</evidence>
<dbReference type="GO" id="GO:0005741">
    <property type="term" value="C:mitochondrial outer membrane"/>
    <property type="evidence" value="ECO:0007669"/>
    <property type="project" value="UniProtKB-SubCell"/>
</dbReference>
<comment type="caution">
    <text evidence="16">The sequence shown here is derived from an EMBL/GenBank/DDBJ whole genome shotgun (WGS) entry which is preliminary data.</text>
</comment>
<evidence type="ECO:0000256" key="9">
    <source>
        <dbReference type="ARBA" id="ARBA00023002"/>
    </source>
</evidence>
<dbReference type="FunFam" id="3.40.50.80:FF:000019">
    <property type="entry name" value="NADH-cytochrome b5 reductase"/>
    <property type="match status" value="1"/>
</dbReference>
<dbReference type="InterPro" id="IPR008333">
    <property type="entry name" value="Cbr1-like_FAD-bd_dom"/>
</dbReference>
<evidence type="ECO:0000256" key="6">
    <source>
        <dbReference type="ARBA" id="ARBA00022787"/>
    </source>
</evidence>
<dbReference type="PRINTS" id="PR00371">
    <property type="entry name" value="FPNCR"/>
</dbReference>
<dbReference type="EC" id="1.6.2.2" evidence="13"/>
<organism evidence="16 17">
    <name type="scientific">Chlamydomonas eustigma</name>
    <dbReference type="NCBI Taxonomy" id="1157962"/>
    <lineage>
        <taxon>Eukaryota</taxon>
        <taxon>Viridiplantae</taxon>
        <taxon>Chlorophyta</taxon>
        <taxon>core chlorophytes</taxon>
        <taxon>Chlorophyceae</taxon>
        <taxon>CS clade</taxon>
        <taxon>Chlamydomonadales</taxon>
        <taxon>Chlamydomonadaceae</taxon>
        <taxon>Chlamydomonas</taxon>
    </lineage>
</organism>
<reference evidence="16 17" key="1">
    <citation type="submission" date="2017-08" db="EMBL/GenBank/DDBJ databases">
        <title>Acidophilic green algal genome provides insights into adaptation to an acidic environment.</title>
        <authorList>
            <person name="Hirooka S."/>
            <person name="Hirose Y."/>
            <person name="Kanesaki Y."/>
            <person name="Higuchi S."/>
            <person name="Fujiwara T."/>
            <person name="Onuma R."/>
            <person name="Era A."/>
            <person name="Ohbayashi R."/>
            <person name="Uzuka A."/>
            <person name="Nozaki H."/>
            <person name="Yoshikawa H."/>
            <person name="Miyagishima S.Y."/>
        </authorList>
    </citation>
    <scope>NUCLEOTIDE SEQUENCE [LARGE SCALE GENOMIC DNA]</scope>
    <source>
        <strain evidence="16 17">NIES-2499</strain>
    </source>
</reference>
<keyword evidence="4 12" id="KW-0285">Flavoprotein</keyword>
<dbReference type="OrthoDB" id="432685at2759"/>
<evidence type="ECO:0000256" key="2">
    <source>
        <dbReference type="ARBA" id="ARBA00004294"/>
    </source>
</evidence>
<dbReference type="Proteomes" id="UP000232323">
    <property type="component" value="Unassembled WGS sequence"/>
</dbReference>
<dbReference type="Gene3D" id="2.40.30.10">
    <property type="entry name" value="Translation factors"/>
    <property type="match status" value="1"/>
</dbReference>
<keyword evidence="7 12" id="KW-0274">FAD</keyword>
<evidence type="ECO:0000259" key="15">
    <source>
        <dbReference type="PROSITE" id="PS51384"/>
    </source>
</evidence>
<dbReference type="AlphaFoldDB" id="A0A250XC82"/>
<evidence type="ECO:0000256" key="1">
    <source>
        <dbReference type="ARBA" id="ARBA00001974"/>
    </source>
</evidence>
<dbReference type="Gene3D" id="3.40.50.80">
    <property type="entry name" value="Nucleotide-binding domain of ferredoxin-NADP reductase (FNR) module"/>
    <property type="match status" value="1"/>
</dbReference>
<evidence type="ECO:0000256" key="13">
    <source>
        <dbReference type="RuleBase" id="RU361226"/>
    </source>
</evidence>
<feature type="binding site" evidence="12">
    <location>
        <position position="86"/>
    </location>
    <ligand>
        <name>FAD</name>
        <dbReference type="ChEBI" id="CHEBI:57692"/>
    </ligand>
</feature>
<dbReference type="GO" id="GO:0090524">
    <property type="term" value="F:cytochrome-b5 reductase activity, acting on NADH"/>
    <property type="evidence" value="ECO:0007669"/>
    <property type="project" value="UniProtKB-EC"/>
</dbReference>
<keyword evidence="9 13" id="KW-0560">Oxidoreductase</keyword>
<evidence type="ECO:0000256" key="5">
    <source>
        <dbReference type="ARBA" id="ARBA00022692"/>
    </source>
</evidence>
<dbReference type="STRING" id="1157962.A0A250XC82"/>
<dbReference type="InterPro" id="IPR017938">
    <property type="entry name" value="Riboflavin_synthase-like_b-brl"/>
</dbReference>
<feature type="binding site" evidence="12">
    <location>
        <position position="111"/>
    </location>
    <ligand>
        <name>FAD</name>
        <dbReference type="ChEBI" id="CHEBI:57692"/>
    </ligand>
</feature>
<evidence type="ECO:0000256" key="12">
    <source>
        <dbReference type="PIRSR" id="PIRSR601834-1"/>
    </source>
</evidence>
<dbReference type="PANTHER" id="PTHR19370">
    <property type="entry name" value="NADH-CYTOCHROME B5 REDUCTASE"/>
    <property type="match status" value="1"/>
</dbReference>
<feature type="transmembrane region" description="Helical" evidence="14">
    <location>
        <begin position="29"/>
        <end position="49"/>
    </location>
</feature>
<evidence type="ECO:0000256" key="11">
    <source>
        <dbReference type="ARBA" id="ARBA00023136"/>
    </source>
</evidence>
<dbReference type="Pfam" id="PF00970">
    <property type="entry name" value="FAD_binding_6"/>
    <property type="match status" value="1"/>
</dbReference>
<keyword evidence="8 14" id="KW-1133">Transmembrane helix</keyword>
<keyword evidence="6" id="KW-1000">Mitochondrion outer membrane</keyword>
<dbReference type="SUPFAM" id="SSF63380">
    <property type="entry name" value="Riboflavin synthase domain-like"/>
    <property type="match status" value="1"/>
</dbReference>
<comment type="cofactor">
    <cofactor evidence="1 12 13">
        <name>FAD</name>
        <dbReference type="ChEBI" id="CHEBI:57692"/>
    </cofactor>
</comment>
<evidence type="ECO:0000256" key="8">
    <source>
        <dbReference type="ARBA" id="ARBA00022989"/>
    </source>
</evidence>
<name>A0A250XC82_9CHLO</name>
<keyword evidence="6" id="KW-0496">Mitochondrion</keyword>
<protein>
    <recommendedName>
        <fullName evidence="13">NADH-cytochrome b5 reductase</fullName>
        <ecNumber evidence="13">1.6.2.2</ecNumber>
    </recommendedName>
</protein>
<dbReference type="InterPro" id="IPR017927">
    <property type="entry name" value="FAD-bd_FR_type"/>
</dbReference>
<gene>
    <name evidence="16" type="ORF">CEUSTIGMA_g8116.t1</name>
</gene>
<dbReference type="InterPro" id="IPR001433">
    <property type="entry name" value="OxRdtase_FAD/NAD-bd"/>
</dbReference>
<dbReference type="InterPro" id="IPR039261">
    <property type="entry name" value="FNR_nucleotide-bd"/>
</dbReference>
<evidence type="ECO:0000256" key="14">
    <source>
        <dbReference type="SAM" id="Phobius"/>
    </source>
</evidence>
<keyword evidence="11 14" id="KW-0472">Membrane</keyword>
<evidence type="ECO:0000313" key="16">
    <source>
        <dbReference type="EMBL" id="GAX80681.1"/>
    </source>
</evidence>
<feature type="binding site" evidence="12">
    <location>
        <position position="110"/>
    </location>
    <ligand>
        <name>FAD</name>
        <dbReference type="ChEBI" id="CHEBI:57692"/>
    </ligand>
</feature>
<dbReference type="GO" id="GO:0022900">
    <property type="term" value="P:electron transport chain"/>
    <property type="evidence" value="ECO:0007669"/>
    <property type="project" value="TreeGrafter"/>
</dbReference>
<dbReference type="Pfam" id="PF00175">
    <property type="entry name" value="NAD_binding_1"/>
    <property type="match status" value="1"/>
</dbReference>
<dbReference type="SUPFAM" id="SSF52343">
    <property type="entry name" value="Ferredoxin reductase-like, C-terminal NADP-linked domain"/>
    <property type="match status" value="1"/>
</dbReference>
<feature type="domain" description="FAD-binding FR-type" evidence="15">
    <location>
        <begin position="26"/>
        <end position="135"/>
    </location>
</feature>
<comment type="catalytic activity">
    <reaction evidence="13">
        <text>2 Fe(III)-[cytochrome b5] + NADH = 2 Fe(II)-[cytochrome b5] + NAD(+) + H(+)</text>
        <dbReference type="Rhea" id="RHEA:46680"/>
        <dbReference type="Rhea" id="RHEA-COMP:10438"/>
        <dbReference type="Rhea" id="RHEA-COMP:10439"/>
        <dbReference type="ChEBI" id="CHEBI:15378"/>
        <dbReference type="ChEBI" id="CHEBI:29033"/>
        <dbReference type="ChEBI" id="CHEBI:29034"/>
        <dbReference type="ChEBI" id="CHEBI:57540"/>
        <dbReference type="ChEBI" id="CHEBI:57945"/>
        <dbReference type="EC" id="1.6.2.2"/>
    </reaction>
</comment>
<feature type="binding site" evidence="12">
    <location>
        <position position="103"/>
    </location>
    <ligand>
        <name>FAD</name>
        <dbReference type="ChEBI" id="CHEBI:57692"/>
    </ligand>
</feature>
<sequence length="267" mass="29737">MVDSSNPALTPKEFPEIVYLMWQSFLSSWPASVAAILLLVAVQTTLWWISRVPAFLNKTQRLGLPIGQHISFMAKDGDGKDVYRSYTPISDNSLLGRVDFLIKLYPQGKMSQVIAALQEGQTMMMKGPKGQLSYKPNMKKKIGMLAGGSGITPMYQVMNAILKNPKDTTEVSLVFGNVTEEDILLRMELDSLAEKHPNRLKVHYILDKPPESWTGGSGYITQAVVEQHLPPPSPQTLILRCGPTPMMEAMKKVLTSSGYSEDQQFQF</sequence>
<evidence type="ECO:0000313" key="17">
    <source>
        <dbReference type="Proteomes" id="UP000232323"/>
    </source>
</evidence>
<feature type="binding site" evidence="12">
    <location>
        <position position="109"/>
    </location>
    <ligand>
        <name>FAD</name>
        <dbReference type="ChEBI" id="CHEBI:57692"/>
    </ligand>
</feature>
<keyword evidence="5 14" id="KW-0812">Transmembrane</keyword>
<feature type="binding site" evidence="12">
    <location>
        <position position="84"/>
    </location>
    <ligand>
        <name>FAD</name>
        <dbReference type="ChEBI" id="CHEBI:57692"/>
    </ligand>
</feature>
<dbReference type="CDD" id="cd06183">
    <property type="entry name" value="cyt_b5_reduct_like"/>
    <property type="match status" value="1"/>
</dbReference>
<comment type="similarity">
    <text evidence="3 13">Belongs to the flavoprotein pyridine nucleotide cytochrome reductase family.</text>
</comment>
<proteinExistence type="inferred from homology"/>
<dbReference type="InterPro" id="IPR001834">
    <property type="entry name" value="CBR-like"/>
</dbReference>
<evidence type="ECO:0000256" key="10">
    <source>
        <dbReference type="ARBA" id="ARBA00023027"/>
    </source>
</evidence>
<feature type="binding site" evidence="12">
    <location>
        <position position="152"/>
    </location>
    <ligand>
        <name>FAD</name>
        <dbReference type="ChEBI" id="CHEBI:57692"/>
    </ligand>
</feature>
<keyword evidence="10 13" id="KW-0520">NAD</keyword>
<evidence type="ECO:0000256" key="3">
    <source>
        <dbReference type="ARBA" id="ARBA00006105"/>
    </source>
</evidence>
<dbReference type="EMBL" id="BEGY01000055">
    <property type="protein sequence ID" value="GAX80681.1"/>
    <property type="molecule type" value="Genomic_DNA"/>
</dbReference>
<comment type="subcellular location">
    <subcellularLocation>
        <location evidence="2">Mitochondrion outer membrane</location>
    </subcellularLocation>
</comment>
<evidence type="ECO:0000256" key="7">
    <source>
        <dbReference type="ARBA" id="ARBA00022827"/>
    </source>
</evidence>
<feature type="binding site" evidence="12">
    <location>
        <position position="101"/>
    </location>
    <ligand>
        <name>FAD</name>
        <dbReference type="ChEBI" id="CHEBI:57692"/>
    </ligand>
</feature>
<dbReference type="InterPro" id="IPR001709">
    <property type="entry name" value="Flavoprot_Pyr_Nucl_cyt_Rdtase"/>
</dbReference>
<dbReference type="PROSITE" id="PS51384">
    <property type="entry name" value="FAD_FR"/>
    <property type="match status" value="1"/>
</dbReference>